<dbReference type="CDD" id="cd16961">
    <property type="entry name" value="RMtype1_S_TRD-CR_like"/>
    <property type="match status" value="1"/>
</dbReference>
<dbReference type="GO" id="GO:0009307">
    <property type="term" value="P:DNA restriction-modification system"/>
    <property type="evidence" value="ECO:0007669"/>
    <property type="project" value="UniProtKB-KW"/>
</dbReference>
<dbReference type="Gene3D" id="3.90.220.20">
    <property type="entry name" value="DNA methylase specificity domains"/>
    <property type="match status" value="1"/>
</dbReference>
<dbReference type="EMBL" id="CP038817">
    <property type="protein sequence ID" value="QEN11626.1"/>
    <property type="molecule type" value="Genomic_DNA"/>
</dbReference>
<name>A0AAE6MPT1_HAEPH</name>
<dbReference type="SUPFAM" id="SSF116734">
    <property type="entry name" value="DNA methylase specificity domain"/>
    <property type="match status" value="1"/>
</dbReference>
<dbReference type="InterPro" id="IPR052021">
    <property type="entry name" value="Type-I_RS_S_subunit"/>
</dbReference>
<sequence length="191" mass="21973">MFLPFIFNTITWEQRKLGECFNERTERSSIGELISVTMNSGVIKASDLDRKDNSSKDKSNYKKVEIGDIAYNSMRMWQGSSGESTFRGILSPAYTVLIPNKDISSTFFSYYFKLERMLEIFKVNSQGLTSDTWNLKYPTIAKIVVSVPTLKEQIQIGNFFKQLDDTIALHQKELAKYQQIKAACLEKMFVE</sequence>
<proteinExistence type="inferred from homology"/>
<comment type="similarity">
    <text evidence="1">Belongs to the type-I restriction system S methylase family.</text>
</comment>
<dbReference type="Proteomes" id="UP000323974">
    <property type="component" value="Chromosome"/>
</dbReference>
<evidence type="ECO:0000313" key="5">
    <source>
        <dbReference type="EMBL" id="QEN11626.1"/>
    </source>
</evidence>
<dbReference type="REBASE" id="309966">
    <property type="entry name" value="S2.HhaVIP"/>
</dbReference>
<dbReference type="RefSeq" id="WP_100208015.1">
    <property type="nucleotide sequence ID" value="NZ_CP069510.1"/>
</dbReference>
<dbReference type="GeneID" id="78223320"/>
<dbReference type="KEGG" id="hpaa:E5Q53_09460"/>
<evidence type="ECO:0000256" key="1">
    <source>
        <dbReference type="ARBA" id="ARBA00010923"/>
    </source>
</evidence>
<dbReference type="InterPro" id="IPR044946">
    <property type="entry name" value="Restrct_endonuc_typeI_TRD_sf"/>
</dbReference>
<evidence type="ECO:0000256" key="3">
    <source>
        <dbReference type="ARBA" id="ARBA00023125"/>
    </source>
</evidence>
<evidence type="ECO:0000313" key="6">
    <source>
        <dbReference type="Proteomes" id="UP000323974"/>
    </source>
</evidence>
<protein>
    <submittedName>
        <fullName evidence="5">Restriction endonuclease subunit S</fullName>
    </submittedName>
</protein>
<gene>
    <name evidence="5" type="ORF">E5Q53_09460</name>
</gene>
<accession>A0AAE6MPT1</accession>
<keyword evidence="5" id="KW-0378">Hydrolase</keyword>
<keyword evidence="5" id="KW-0255">Endonuclease</keyword>
<keyword evidence="3" id="KW-0238">DNA-binding</keyword>
<feature type="domain" description="Type I restriction modification DNA specificity" evidence="4">
    <location>
        <begin position="11"/>
        <end position="175"/>
    </location>
</feature>
<evidence type="ECO:0000256" key="2">
    <source>
        <dbReference type="ARBA" id="ARBA00022747"/>
    </source>
</evidence>
<keyword evidence="2" id="KW-0680">Restriction system</keyword>
<dbReference type="PANTHER" id="PTHR30408:SF12">
    <property type="entry name" value="TYPE I RESTRICTION ENZYME MJAVIII SPECIFICITY SUBUNIT"/>
    <property type="match status" value="1"/>
</dbReference>
<dbReference type="GO" id="GO:0003677">
    <property type="term" value="F:DNA binding"/>
    <property type="evidence" value="ECO:0007669"/>
    <property type="project" value="UniProtKB-KW"/>
</dbReference>
<dbReference type="PANTHER" id="PTHR30408">
    <property type="entry name" value="TYPE-1 RESTRICTION ENZYME ECOKI SPECIFICITY PROTEIN"/>
    <property type="match status" value="1"/>
</dbReference>
<dbReference type="AlphaFoldDB" id="A0AAE6MPT1"/>
<dbReference type="GO" id="GO:0004519">
    <property type="term" value="F:endonuclease activity"/>
    <property type="evidence" value="ECO:0007669"/>
    <property type="project" value="UniProtKB-KW"/>
</dbReference>
<dbReference type="InterPro" id="IPR000055">
    <property type="entry name" value="Restrct_endonuc_typeI_TRD"/>
</dbReference>
<dbReference type="Pfam" id="PF01420">
    <property type="entry name" value="Methylase_S"/>
    <property type="match status" value="1"/>
</dbReference>
<keyword evidence="5" id="KW-0540">Nuclease</keyword>
<reference evidence="5 6" key="1">
    <citation type="submission" date="2019-04" db="EMBL/GenBank/DDBJ databases">
        <title>Complete Genome and Methylome Analysis of Haemophilus haemolyticus NEB129.</title>
        <authorList>
            <person name="Fomenkov A."/>
            <person name="Roberts R.J."/>
            <person name="Anton B.P."/>
            <person name="Vincze T."/>
        </authorList>
    </citation>
    <scope>NUCLEOTIDE SEQUENCE [LARGE SCALE GENOMIC DNA]</scope>
    <source>
        <strain evidence="5 6">NEB129</strain>
    </source>
</reference>
<organism evidence="5 6">
    <name type="scientific">Haemophilus parahaemolyticus</name>
    <dbReference type="NCBI Taxonomy" id="735"/>
    <lineage>
        <taxon>Bacteria</taxon>
        <taxon>Pseudomonadati</taxon>
        <taxon>Pseudomonadota</taxon>
        <taxon>Gammaproteobacteria</taxon>
        <taxon>Pasteurellales</taxon>
        <taxon>Pasteurellaceae</taxon>
        <taxon>Haemophilus</taxon>
    </lineage>
</organism>
<evidence type="ECO:0000259" key="4">
    <source>
        <dbReference type="Pfam" id="PF01420"/>
    </source>
</evidence>